<dbReference type="PANTHER" id="PTHR42760">
    <property type="entry name" value="SHORT-CHAIN DEHYDROGENASES/REDUCTASES FAMILY MEMBER"/>
    <property type="match status" value="1"/>
</dbReference>
<dbReference type="EMBL" id="LQOM01000014">
    <property type="protein sequence ID" value="ORV18427.1"/>
    <property type="molecule type" value="Genomic_DNA"/>
</dbReference>
<dbReference type="Gene3D" id="3.40.50.720">
    <property type="entry name" value="NAD(P)-binding Rossmann-like Domain"/>
    <property type="match status" value="1"/>
</dbReference>
<organism evidence="2 4">
    <name type="scientific">Mycobacterium celatum</name>
    <dbReference type="NCBI Taxonomy" id="28045"/>
    <lineage>
        <taxon>Bacteria</taxon>
        <taxon>Bacillati</taxon>
        <taxon>Actinomycetota</taxon>
        <taxon>Actinomycetes</taxon>
        <taxon>Mycobacteriales</taxon>
        <taxon>Mycobacteriaceae</taxon>
        <taxon>Mycobacterium</taxon>
    </lineage>
</organism>
<keyword evidence="4" id="KW-1185">Reference proteome</keyword>
<gene>
    <name evidence="2" type="ORF">AWB95_02745</name>
    <name evidence="3" type="ORF">CQY23_00165</name>
</gene>
<comment type="caution">
    <text evidence="2">The sequence shown here is derived from an EMBL/GenBank/DDBJ whole genome shotgun (WGS) entry which is preliminary data.</text>
</comment>
<dbReference type="NCBIfam" id="NF004534">
    <property type="entry name" value="PRK05884.1"/>
    <property type="match status" value="1"/>
</dbReference>
<dbReference type="GO" id="GO:0016616">
    <property type="term" value="F:oxidoreductase activity, acting on the CH-OH group of donors, NAD or NADP as acceptor"/>
    <property type="evidence" value="ECO:0007669"/>
    <property type="project" value="TreeGrafter"/>
</dbReference>
<reference evidence="2 4" key="1">
    <citation type="submission" date="2016-01" db="EMBL/GenBank/DDBJ databases">
        <title>The new phylogeny of the genus Mycobacterium.</title>
        <authorList>
            <person name="Tarcisio F."/>
            <person name="Conor M."/>
            <person name="Antonella G."/>
            <person name="Elisabetta G."/>
            <person name="Giulia F.S."/>
            <person name="Sara T."/>
            <person name="Anna F."/>
            <person name="Clotilde B."/>
            <person name="Roberto B."/>
            <person name="Veronica D.S."/>
            <person name="Fabio R."/>
            <person name="Monica P."/>
            <person name="Olivier J."/>
            <person name="Enrico T."/>
            <person name="Nicola S."/>
        </authorList>
    </citation>
    <scope>NUCLEOTIDE SEQUENCE [LARGE SCALE GENOMIC DNA]</scope>
    <source>
        <strain evidence="2 4">DSM 44243</strain>
    </source>
</reference>
<dbReference type="GO" id="GO:0030497">
    <property type="term" value="P:fatty acid elongation"/>
    <property type="evidence" value="ECO:0007669"/>
    <property type="project" value="TreeGrafter"/>
</dbReference>
<dbReference type="EMBL" id="PDKV01000001">
    <property type="protein sequence ID" value="PIB80722.1"/>
    <property type="molecule type" value="Genomic_DNA"/>
</dbReference>
<evidence type="ECO:0000313" key="3">
    <source>
        <dbReference type="EMBL" id="PIB80722.1"/>
    </source>
</evidence>
<evidence type="ECO:0000313" key="4">
    <source>
        <dbReference type="Proteomes" id="UP000193907"/>
    </source>
</evidence>
<dbReference type="Proteomes" id="UP000230971">
    <property type="component" value="Unassembled WGS sequence"/>
</dbReference>
<dbReference type="AlphaFoldDB" id="A0A1X1RVI5"/>
<dbReference type="InterPro" id="IPR002347">
    <property type="entry name" value="SDR_fam"/>
</dbReference>
<dbReference type="InterPro" id="IPR036291">
    <property type="entry name" value="NAD(P)-bd_dom_sf"/>
</dbReference>
<sequence length="225" mass="23308">MAVEVLVTGGDTEQGRAVAEGFRDAGHKVTLVGARREDLEVVAKELDADAIVCDVTDPESLSEVRGLFPHHLDTIVNVPAPRWDAGDPRAYTLADMAGAWRSALDATVLSAVLTVQTVGDHLRSGGSIVSVVPENPRPGSAEAAVKAALANWVAGQATVFGTRGITVNAVAAGRSAQPGYEGLSTTPPSAATEVARMALFLTTHAARHITGQLLHVSHGALAHFA</sequence>
<protein>
    <submittedName>
        <fullName evidence="2">Short-chain dehydrogenase</fullName>
    </submittedName>
</protein>
<evidence type="ECO:0000313" key="5">
    <source>
        <dbReference type="Proteomes" id="UP000230971"/>
    </source>
</evidence>
<evidence type="ECO:0000313" key="2">
    <source>
        <dbReference type="EMBL" id="ORV18427.1"/>
    </source>
</evidence>
<proteinExistence type="inferred from homology"/>
<dbReference type="CDD" id="cd05233">
    <property type="entry name" value="SDR_c"/>
    <property type="match status" value="1"/>
</dbReference>
<dbReference type="OrthoDB" id="3210335at2"/>
<comment type="similarity">
    <text evidence="1">Belongs to the short-chain dehydrogenases/reductases (SDR) family.</text>
</comment>
<dbReference type="Proteomes" id="UP000193907">
    <property type="component" value="Unassembled WGS sequence"/>
</dbReference>
<dbReference type="STRING" id="28045.AWB95_02745"/>
<dbReference type="RefSeq" id="WP_062540165.1">
    <property type="nucleotide sequence ID" value="NZ_BBUN01000178.1"/>
</dbReference>
<reference evidence="3 5" key="2">
    <citation type="journal article" date="2017" name="Infect. Genet. Evol.">
        <title>The new phylogeny of the genus Mycobacterium: The old and the news.</title>
        <authorList>
            <person name="Tortoli E."/>
            <person name="Fedrizzi T."/>
            <person name="Meehan C.J."/>
            <person name="Trovato A."/>
            <person name="Grottola A."/>
            <person name="Giacobazzi E."/>
            <person name="Serpini G.F."/>
            <person name="Tagliazucchi S."/>
            <person name="Fabio A."/>
            <person name="Bettua C."/>
            <person name="Bertorelli R."/>
            <person name="Frascaro F."/>
            <person name="De Sanctis V."/>
            <person name="Pecorari M."/>
            <person name="Jousson O."/>
            <person name="Segata N."/>
            <person name="Cirillo D.M."/>
        </authorList>
    </citation>
    <scope>NUCLEOTIDE SEQUENCE [LARGE SCALE GENOMIC DNA]</scope>
    <source>
        <strain evidence="3 5">NCTC 12882</strain>
    </source>
</reference>
<dbReference type="PANTHER" id="PTHR42760:SF40">
    <property type="entry name" value="3-OXOACYL-[ACYL-CARRIER-PROTEIN] REDUCTASE, CHLOROPLASTIC"/>
    <property type="match status" value="1"/>
</dbReference>
<dbReference type="SUPFAM" id="SSF51735">
    <property type="entry name" value="NAD(P)-binding Rossmann-fold domains"/>
    <property type="match status" value="1"/>
</dbReference>
<evidence type="ECO:0000256" key="1">
    <source>
        <dbReference type="ARBA" id="ARBA00006484"/>
    </source>
</evidence>
<name>A0A1X1RVI5_MYCCE</name>
<dbReference type="Pfam" id="PF13561">
    <property type="entry name" value="adh_short_C2"/>
    <property type="match status" value="1"/>
</dbReference>
<accession>A0A1X1RVI5</accession>